<gene>
    <name evidence="2" type="ORF">GCM10022204_34640</name>
</gene>
<reference evidence="3" key="1">
    <citation type="journal article" date="2019" name="Int. J. Syst. Evol. Microbiol.">
        <title>The Global Catalogue of Microorganisms (GCM) 10K type strain sequencing project: providing services to taxonomists for standard genome sequencing and annotation.</title>
        <authorList>
            <consortium name="The Broad Institute Genomics Platform"/>
            <consortium name="The Broad Institute Genome Sequencing Center for Infectious Disease"/>
            <person name="Wu L."/>
            <person name="Ma J."/>
        </authorList>
    </citation>
    <scope>NUCLEOTIDE SEQUENCE [LARGE SCALE GENOMIC DNA]</scope>
    <source>
        <strain evidence="3">JCM 16548</strain>
    </source>
</reference>
<organism evidence="2 3">
    <name type="scientific">Microlunatus aurantiacus</name>
    <dbReference type="NCBI Taxonomy" id="446786"/>
    <lineage>
        <taxon>Bacteria</taxon>
        <taxon>Bacillati</taxon>
        <taxon>Actinomycetota</taxon>
        <taxon>Actinomycetes</taxon>
        <taxon>Propionibacteriales</taxon>
        <taxon>Propionibacteriaceae</taxon>
        <taxon>Microlunatus</taxon>
    </lineage>
</organism>
<accession>A0ABP7E3C2</accession>
<proteinExistence type="predicted"/>
<dbReference type="InterPro" id="IPR051049">
    <property type="entry name" value="Dienelactone_hydrolase-like"/>
</dbReference>
<dbReference type="Pfam" id="PF01738">
    <property type="entry name" value="DLH"/>
    <property type="match status" value="1"/>
</dbReference>
<dbReference type="RefSeq" id="WP_344813705.1">
    <property type="nucleotide sequence ID" value="NZ_BAAAYX010000014.1"/>
</dbReference>
<name>A0ABP7E3C2_9ACTN</name>
<dbReference type="PANTHER" id="PTHR46623:SF6">
    <property type="entry name" value="ALPHA_BETA-HYDROLASES SUPERFAMILY PROTEIN"/>
    <property type="match status" value="1"/>
</dbReference>
<comment type="caution">
    <text evidence="2">The sequence shown here is derived from an EMBL/GenBank/DDBJ whole genome shotgun (WGS) entry which is preliminary data.</text>
</comment>
<evidence type="ECO:0000313" key="2">
    <source>
        <dbReference type="EMBL" id="GAA3712783.1"/>
    </source>
</evidence>
<dbReference type="PANTHER" id="PTHR46623">
    <property type="entry name" value="CARBOXYMETHYLENEBUTENOLIDASE-RELATED"/>
    <property type="match status" value="1"/>
</dbReference>
<keyword evidence="2" id="KW-0378">Hydrolase</keyword>
<dbReference type="GO" id="GO:0016787">
    <property type="term" value="F:hydrolase activity"/>
    <property type="evidence" value="ECO:0007669"/>
    <property type="project" value="UniProtKB-KW"/>
</dbReference>
<dbReference type="Proteomes" id="UP001500051">
    <property type="component" value="Unassembled WGS sequence"/>
</dbReference>
<dbReference type="InterPro" id="IPR029058">
    <property type="entry name" value="AB_hydrolase_fold"/>
</dbReference>
<feature type="domain" description="Dienelactone hydrolase" evidence="1">
    <location>
        <begin position="32"/>
        <end position="241"/>
    </location>
</feature>
<dbReference type="EMBL" id="BAAAYX010000014">
    <property type="protein sequence ID" value="GAA3712783.1"/>
    <property type="molecule type" value="Genomic_DNA"/>
</dbReference>
<dbReference type="SUPFAM" id="SSF53474">
    <property type="entry name" value="alpha/beta-Hydrolases"/>
    <property type="match status" value="1"/>
</dbReference>
<evidence type="ECO:0000259" key="1">
    <source>
        <dbReference type="Pfam" id="PF01738"/>
    </source>
</evidence>
<dbReference type="Gene3D" id="3.40.50.1820">
    <property type="entry name" value="alpha/beta hydrolase"/>
    <property type="match status" value="1"/>
</dbReference>
<evidence type="ECO:0000313" key="3">
    <source>
        <dbReference type="Proteomes" id="UP001500051"/>
    </source>
</evidence>
<protein>
    <submittedName>
        <fullName evidence="2">Dienelactone hydrolase family protein</fullName>
    </submittedName>
</protein>
<keyword evidence="3" id="KW-1185">Reference proteome</keyword>
<sequence>MTENADQAATEHAADRRIEIPTTDGRIPTQLWLPPGGTGPAVVVFQEIFGVGRYIRGRCADLAALGYVVLAPEIYWRLGVVAVDESADDLLEQGMGLMQRVDWATAVADGVATVRHARVLTEVSGGVGAVGFCFGGGLAFNVAAVEPLDALVSYYGSALPQLLPLAPAVGAPSLHHFGDADAFIPMETVAEIRAAVTAQPQNSFEIHPGAGHAFDNPAPAFHHAEASARAWESTVAFLSDHLRAGGRYATQ</sequence>
<dbReference type="InterPro" id="IPR002925">
    <property type="entry name" value="Dienelactn_hydro"/>
</dbReference>